<protein>
    <submittedName>
        <fullName evidence="1">Uncharacterized protein</fullName>
    </submittedName>
</protein>
<dbReference type="EMBL" id="GGEC01004796">
    <property type="protein sequence ID" value="MBW85279.1"/>
    <property type="molecule type" value="Transcribed_RNA"/>
</dbReference>
<name>A0A2P2IVN7_RHIMU</name>
<sequence length="30" mass="3332">MYVLLSIHGLILVKQLVTSSRLGCTFVINL</sequence>
<reference evidence="1" key="1">
    <citation type="submission" date="2018-02" db="EMBL/GenBank/DDBJ databases">
        <title>Rhizophora mucronata_Transcriptome.</title>
        <authorList>
            <person name="Meera S.P."/>
            <person name="Sreeshan A."/>
            <person name="Augustine A."/>
        </authorList>
    </citation>
    <scope>NUCLEOTIDE SEQUENCE</scope>
    <source>
        <tissue evidence="1">Leaf</tissue>
    </source>
</reference>
<dbReference type="AlphaFoldDB" id="A0A2P2IVN7"/>
<organism evidence="1">
    <name type="scientific">Rhizophora mucronata</name>
    <name type="common">Asiatic mangrove</name>
    <dbReference type="NCBI Taxonomy" id="61149"/>
    <lineage>
        <taxon>Eukaryota</taxon>
        <taxon>Viridiplantae</taxon>
        <taxon>Streptophyta</taxon>
        <taxon>Embryophyta</taxon>
        <taxon>Tracheophyta</taxon>
        <taxon>Spermatophyta</taxon>
        <taxon>Magnoliopsida</taxon>
        <taxon>eudicotyledons</taxon>
        <taxon>Gunneridae</taxon>
        <taxon>Pentapetalae</taxon>
        <taxon>rosids</taxon>
        <taxon>fabids</taxon>
        <taxon>Malpighiales</taxon>
        <taxon>Rhizophoraceae</taxon>
        <taxon>Rhizophora</taxon>
    </lineage>
</organism>
<evidence type="ECO:0000313" key="1">
    <source>
        <dbReference type="EMBL" id="MBW85279.1"/>
    </source>
</evidence>
<proteinExistence type="predicted"/>
<accession>A0A2P2IVN7</accession>